<organism evidence="1">
    <name type="scientific">Marine RNA phage MB</name>
    <dbReference type="NCBI Taxonomy" id="1423348"/>
    <lineage>
        <taxon>Viruses</taxon>
    </lineage>
</organism>
<protein>
    <submittedName>
        <fullName evidence="1">Putative ORF3</fullName>
    </submittedName>
</protein>
<dbReference type="Pfam" id="PF22387">
    <property type="entry name" value="PhiCb5_coat"/>
    <property type="match status" value="1"/>
</dbReference>
<reference evidence="1" key="1">
    <citation type="journal article" date="2015" name="Genome Announc.">
        <title>Draft Genome Sequences of Leviviridae RNA Phages EC and MB Recovered from San Francisco Wastewater.</title>
        <authorList>
            <person name="Greninger A.L."/>
            <person name="DeRisi J.L."/>
        </authorList>
    </citation>
    <scope>NUCLEOTIDE SEQUENCE</scope>
    <source>
        <strain evidence="1">QB3</strain>
    </source>
</reference>
<proteinExistence type="predicted"/>
<accession>V5NGZ9</accession>
<evidence type="ECO:0000313" key="1">
    <source>
        <dbReference type="EMBL" id="AHA86937.1"/>
    </source>
</evidence>
<sequence length="128" mass="14217">MSATILTVNTQDLTDASSVEDLVTFPYISDNDGTLYSFINGDNQSSFVIRHSTEKRKLGAPQMDRHYVGFTIKGAPTDLYPAGTEVQAYLIFRHKRTEDQTVVRRTIAGVAEVALKHLPQLINGQGQF</sequence>
<name>V5NGZ9_9VIRU</name>
<dbReference type="InterPro" id="IPR054457">
    <property type="entry name" value="PhiCb5_coat"/>
</dbReference>
<dbReference type="EMBL" id="KF510034">
    <property type="protein sequence ID" value="AHA86937.1"/>
    <property type="molecule type" value="Genomic_RNA"/>
</dbReference>